<dbReference type="Pfam" id="PF13905">
    <property type="entry name" value="Thioredoxin_8"/>
    <property type="match status" value="1"/>
</dbReference>
<dbReference type="PROSITE" id="PS51352">
    <property type="entry name" value="THIOREDOXIN_2"/>
    <property type="match status" value="1"/>
</dbReference>
<dbReference type="Gene3D" id="3.40.30.10">
    <property type="entry name" value="Glutaredoxin"/>
    <property type="match status" value="1"/>
</dbReference>
<reference evidence="2 4" key="1">
    <citation type="submission" date="2015-01" db="EMBL/GenBank/DDBJ databases">
        <title>Genome of Flavobacterium hibernum DSM 12611.</title>
        <authorList>
            <person name="Stropko S.J."/>
            <person name="Pipes S.E."/>
            <person name="Newman J.D."/>
        </authorList>
    </citation>
    <scope>NUCLEOTIDE SEQUENCE [LARGE SCALE GENOMIC DNA]</scope>
    <source>
        <strain evidence="2 4">DSM 12611</strain>
    </source>
</reference>
<dbReference type="AlphaFoldDB" id="A0A0D0F9Q8"/>
<dbReference type="InterPro" id="IPR013766">
    <property type="entry name" value="Thioredoxin_domain"/>
</dbReference>
<dbReference type="STRING" id="37752.IW18_01840"/>
<dbReference type="InterPro" id="IPR036249">
    <property type="entry name" value="Thioredoxin-like_sf"/>
</dbReference>
<comment type="caution">
    <text evidence="2">The sequence shown here is derived from an EMBL/GenBank/DDBJ whole genome shotgun (WGS) entry which is preliminary data.</text>
</comment>
<evidence type="ECO:0000259" key="1">
    <source>
        <dbReference type="PROSITE" id="PS51352"/>
    </source>
</evidence>
<evidence type="ECO:0000313" key="5">
    <source>
        <dbReference type="Proteomes" id="UP000198302"/>
    </source>
</evidence>
<evidence type="ECO:0000313" key="4">
    <source>
        <dbReference type="Proteomes" id="UP000032061"/>
    </source>
</evidence>
<proteinExistence type="predicted"/>
<evidence type="ECO:0000313" key="3">
    <source>
        <dbReference type="EMBL" id="OXA85549.1"/>
    </source>
</evidence>
<reference evidence="3 5" key="2">
    <citation type="submission" date="2016-11" db="EMBL/GenBank/DDBJ databases">
        <title>Whole genomes of Flavobacteriaceae.</title>
        <authorList>
            <person name="Stine C."/>
            <person name="Li C."/>
            <person name="Tadesse D."/>
        </authorList>
    </citation>
    <scope>NUCLEOTIDE SEQUENCE [LARGE SCALE GENOMIC DNA]</scope>
    <source>
        <strain evidence="3 5">ATCC 51468</strain>
    </source>
</reference>
<keyword evidence="5" id="KW-1185">Reference proteome</keyword>
<protein>
    <recommendedName>
        <fullName evidence="1">Thioredoxin domain-containing protein</fullName>
    </recommendedName>
</protein>
<dbReference type="InterPro" id="IPR012336">
    <property type="entry name" value="Thioredoxin-like_fold"/>
</dbReference>
<sequence>MLINTPYLIGKTNYYVNLFNQKDTLNIIKTTNDLLERAVVKSKVYHIIEEALLNLYLQKSSGFFNEEMGIYILKNEQEQIFTPDWRKDDIGSRVSFILKNKVDTVAAQLDLEDQNGKKISLLNSKSKYTILYFFDPDCSRCVGVSPIVKDWLINAAPKNISFLAVYVDNNSAEWHKYLKENKFPNNWANLWGNMDFATIRTQYWIESIPSIYLLDENKKVILKDVSYKQLMYYLNKT</sequence>
<dbReference type="EMBL" id="JPRK01000002">
    <property type="protein sequence ID" value="KIO54767.1"/>
    <property type="molecule type" value="Genomic_DNA"/>
</dbReference>
<organism evidence="2 4">
    <name type="scientific">Flavobacterium hibernum</name>
    <dbReference type="NCBI Taxonomy" id="37752"/>
    <lineage>
        <taxon>Bacteria</taxon>
        <taxon>Pseudomonadati</taxon>
        <taxon>Bacteroidota</taxon>
        <taxon>Flavobacteriia</taxon>
        <taxon>Flavobacteriales</taxon>
        <taxon>Flavobacteriaceae</taxon>
        <taxon>Flavobacterium</taxon>
    </lineage>
</organism>
<feature type="domain" description="Thioredoxin" evidence="1">
    <location>
        <begin position="100"/>
        <end position="237"/>
    </location>
</feature>
<dbReference type="EMBL" id="MUGX01000023">
    <property type="protein sequence ID" value="OXA85549.1"/>
    <property type="molecule type" value="Genomic_DNA"/>
</dbReference>
<evidence type="ECO:0000313" key="2">
    <source>
        <dbReference type="EMBL" id="KIO54767.1"/>
    </source>
</evidence>
<dbReference type="Proteomes" id="UP000198302">
    <property type="component" value="Unassembled WGS sequence"/>
</dbReference>
<gene>
    <name evidence="3" type="ORF">B0A73_16175</name>
    <name evidence="2" type="ORF">IW18_01840</name>
</gene>
<accession>A0A0D0F9Q8</accession>
<name>A0A0D0F9Q8_9FLAO</name>
<dbReference type="OrthoDB" id="6399635at2"/>
<dbReference type="Proteomes" id="UP000032061">
    <property type="component" value="Unassembled WGS sequence"/>
</dbReference>
<dbReference type="SUPFAM" id="SSF52833">
    <property type="entry name" value="Thioredoxin-like"/>
    <property type="match status" value="1"/>
</dbReference>